<dbReference type="EC" id="5.4.99.-" evidence="4"/>
<comment type="catalytic activity">
    <reaction evidence="1 4">
        <text>a uridine in RNA = a pseudouridine in RNA</text>
        <dbReference type="Rhea" id="RHEA:48348"/>
        <dbReference type="Rhea" id="RHEA-COMP:12068"/>
        <dbReference type="Rhea" id="RHEA-COMP:12069"/>
        <dbReference type="ChEBI" id="CHEBI:65314"/>
        <dbReference type="ChEBI" id="CHEBI:65315"/>
    </reaction>
</comment>
<feature type="domain" description="RNA-binding S4" evidence="5">
    <location>
        <begin position="23"/>
        <end position="81"/>
    </location>
</feature>
<dbReference type="InterPro" id="IPR006224">
    <property type="entry name" value="PsdUridine_synth_RluA-like_CS"/>
</dbReference>
<gene>
    <name evidence="6" type="ORF">IQ217_12685</name>
</gene>
<organism evidence="6 7">
    <name type="scientific">Synechocystis salina LEGE 00031</name>
    <dbReference type="NCBI Taxonomy" id="1828736"/>
    <lineage>
        <taxon>Bacteria</taxon>
        <taxon>Bacillati</taxon>
        <taxon>Cyanobacteriota</taxon>
        <taxon>Cyanophyceae</taxon>
        <taxon>Synechococcales</taxon>
        <taxon>Merismopediaceae</taxon>
        <taxon>Synechocystis</taxon>
    </lineage>
</organism>
<dbReference type="RefSeq" id="WP_194020216.1">
    <property type="nucleotide sequence ID" value="NZ_JADEVV010000036.1"/>
</dbReference>
<dbReference type="InterPro" id="IPR002942">
    <property type="entry name" value="S4_RNA-bd"/>
</dbReference>
<dbReference type="Proteomes" id="UP000658720">
    <property type="component" value="Unassembled WGS sequence"/>
</dbReference>
<dbReference type="SMART" id="SM00363">
    <property type="entry name" value="S4"/>
    <property type="match status" value="1"/>
</dbReference>
<dbReference type="PANTHER" id="PTHR21600:SF88">
    <property type="entry name" value="RNA PSEUDOURIDINE SYNTHASE 5"/>
    <property type="match status" value="1"/>
</dbReference>
<evidence type="ECO:0000313" key="7">
    <source>
        <dbReference type="Proteomes" id="UP000658720"/>
    </source>
</evidence>
<evidence type="ECO:0000256" key="1">
    <source>
        <dbReference type="ARBA" id="ARBA00000073"/>
    </source>
</evidence>
<evidence type="ECO:0000259" key="5">
    <source>
        <dbReference type="SMART" id="SM00363"/>
    </source>
</evidence>
<comment type="function">
    <text evidence="4">Responsible for synthesis of pseudouridine from uracil.</text>
</comment>
<evidence type="ECO:0000256" key="4">
    <source>
        <dbReference type="RuleBase" id="RU362028"/>
    </source>
</evidence>
<keyword evidence="3 4" id="KW-0413">Isomerase</keyword>
<sequence length="306" mass="34625">MGNKLNQGWLYTDRINVKGAGQTVLDFYSQRYGHSDRQTWQERIERGQIQLNGQPINPHHPLQSGQILTYWRSPWAEPDVPLSLSVLYQDEDIWAIDKPAGLPVLPGGDFVYHTVLEQLKIQFSQESLFPLHRLGTGTSGLLLLGRSALGRRELSRQFRERRCRKIYRTLIGPCTLPEQFECHQAIGKSPYPQLGYIYAATPNGKQSHSYGKILARSADKTWLEVEITTGRPHQIRIHLASLGYPLLGDRLYGPGGVPFNHQTNARPSDSGYILHSYQLGFLHPRTQETITLTAPLPPDLRLKGDS</sequence>
<evidence type="ECO:0000256" key="3">
    <source>
        <dbReference type="ARBA" id="ARBA00023235"/>
    </source>
</evidence>
<dbReference type="Pfam" id="PF00849">
    <property type="entry name" value="PseudoU_synth_2"/>
    <property type="match status" value="1"/>
</dbReference>
<dbReference type="PROSITE" id="PS01129">
    <property type="entry name" value="PSI_RLU"/>
    <property type="match status" value="1"/>
</dbReference>
<evidence type="ECO:0000256" key="2">
    <source>
        <dbReference type="ARBA" id="ARBA00010876"/>
    </source>
</evidence>
<dbReference type="CDD" id="cd02869">
    <property type="entry name" value="PseudoU_synth_RluA_like"/>
    <property type="match status" value="1"/>
</dbReference>
<reference evidence="6 7" key="1">
    <citation type="submission" date="2020-10" db="EMBL/GenBank/DDBJ databases">
        <authorList>
            <person name="Castelo-Branco R."/>
            <person name="Eusebio N."/>
            <person name="Adriana R."/>
            <person name="Vieira A."/>
            <person name="Brugerolle De Fraissinette N."/>
            <person name="Rezende De Castro R."/>
            <person name="Schneider M.P."/>
            <person name="Vasconcelos V."/>
            <person name="Leao P.N."/>
        </authorList>
    </citation>
    <scope>NUCLEOTIDE SEQUENCE [LARGE SCALE GENOMIC DNA]</scope>
    <source>
        <strain evidence="6 7">LEGE 00031</strain>
    </source>
</reference>
<dbReference type="EMBL" id="JADEVV010000036">
    <property type="protein sequence ID" value="MBE9254677.1"/>
    <property type="molecule type" value="Genomic_DNA"/>
</dbReference>
<dbReference type="InterPro" id="IPR006225">
    <property type="entry name" value="PsdUridine_synth_RluC/D"/>
</dbReference>
<evidence type="ECO:0000313" key="6">
    <source>
        <dbReference type="EMBL" id="MBE9254677.1"/>
    </source>
</evidence>
<comment type="similarity">
    <text evidence="2 4">Belongs to the pseudouridine synthase RluA family.</text>
</comment>
<keyword evidence="7" id="KW-1185">Reference proteome</keyword>
<accession>A0ABR9VTJ5</accession>
<dbReference type="NCBIfam" id="TIGR00005">
    <property type="entry name" value="rluA_subfam"/>
    <property type="match status" value="1"/>
</dbReference>
<dbReference type="SUPFAM" id="SSF55120">
    <property type="entry name" value="Pseudouridine synthase"/>
    <property type="match status" value="1"/>
</dbReference>
<dbReference type="Gene3D" id="3.30.2350.10">
    <property type="entry name" value="Pseudouridine synthase"/>
    <property type="match status" value="1"/>
</dbReference>
<name>A0ABR9VTJ5_9SYNC</name>
<dbReference type="InterPro" id="IPR050188">
    <property type="entry name" value="RluA_PseudoU_synthase"/>
</dbReference>
<proteinExistence type="inferred from homology"/>
<comment type="caution">
    <text evidence="6">The sequence shown here is derived from an EMBL/GenBank/DDBJ whole genome shotgun (WGS) entry which is preliminary data.</text>
</comment>
<protein>
    <recommendedName>
        <fullName evidence="4">Pseudouridine synthase</fullName>
        <ecNumber evidence="4">5.4.99.-</ecNumber>
    </recommendedName>
</protein>
<dbReference type="InterPro" id="IPR006145">
    <property type="entry name" value="PsdUridine_synth_RsuA/RluA"/>
</dbReference>
<dbReference type="InterPro" id="IPR020103">
    <property type="entry name" value="PsdUridine_synth_cat_dom_sf"/>
</dbReference>
<dbReference type="PANTHER" id="PTHR21600">
    <property type="entry name" value="MITOCHONDRIAL RNA PSEUDOURIDINE SYNTHASE"/>
    <property type="match status" value="1"/>
</dbReference>